<dbReference type="Gene3D" id="2.30.30.1190">
    <property type="match status" value="1"/>
</dbReference>
<gene>
    <name evidence="7" type="ORF">RJT34_03160</name>
</gene>
<dbReference type="SMART" id="SM00356">
    <property type="entry name" value="ZnF_C3H1"/>
    <property type="match status" value="3"/>
</dbReference>
<feature type="compositionally biased region" description="Basic and acidic residues" evidence="5">
    <location>
        <begin position="244"/>
        <end position="255"/>
    </location>
</feature>
<feature type="zinc finger region" description="C3H1-type" evidence="4">
    <location>
        <begin position="389"/>
        <end position="411"/>
    </location>
</feature>
<feature type="region of interest" description="Disordered" evidence="5">
    <location>
        <begin position="288"/>
        <end position="322"/>
    </location>
</feature>
<keyword evidence="1 4" id="KW-0479">Metal-binding</keyword>
<evidence type="ECO:0000256" key="2">
    <source>
        <dbReference type="ARBA" id="ARBA00022771"/>
    </source>
</evidence>
<feature type="zinc finger region" description="C3H1-type" evidence="4">
    <location>
        <begin position="320"/>
        <end position="347"/>
    </location>
</feature>
<name>A0AAN9KLM2_CLITE</name>
<feature type="compositionally biased region" description="Basic and acidic residues" evidence="5">
    <location>
        <begin position="288"/>
        <end position="302"/>
    </location>
</feature>
<dbReference type="Pfam" id="PF00642">
    <property type="entry name" value="zf-CCCH"/>
    <property type="match status" value="1"/>
</dbReference>
<dbReference type="PANTHER" id="PTHR36886:SF8">
    <property type="entry name" value="ZINC FINGER CCCH DOMAIN-CONTAINING PROTEIN 38"/>
    <property type="match status" value="1"/>
</dbReference>
<feature type="domain" description="C3H1-type" evidence="6">
    <location>
        <begin position="389"/>
        <end position="411"/>
    </location>
</feature>
<comment type="caution">
    <text evidence="7">The sequence shown here is derived from an EMBL/GenBank/DDBJ whole genome shotgun (WGS) entry which is preliminary data.</text>
</comment>
<proteinExistence type="predicted"/>
<organism evidence="7 8">
    <name type="scientific">Clitoria ternatea</name>
    <name type="common">Butterfly pea</name>
    <dbReference type="NCBI Taxonomy" id="43366"/>
    <lineage>
        <taxon>Eukaryota</taxon>
        <taxon>Viridiplantae</taxon>
        <taxon>Streptophyta</taxon>
        <taxon>Embryophyta</taxon>
        <taxon>Tracheophyta</taxon>
        <taxon>Spermatophyta</taxon>
        <taxon>Magnoliopsida</taxon>
        <taxon>eudicotyledons</taxon>
        <taxon>Gunneridae</taxon>
        <taxon>Pentapetalae</taxon>
        <taxon>rosids</taxon>
        <taxon>fabids</taxon>
        <taxon>Fabales</taxon>
        <taxon>Fabaceae</taxon>
        <taxon>Papilionoideae</taxon>
        <taxon>50 kb inversion clade</taxon>
        <taxon>NPAAA clade</taxon>
        <taxon>indigoferoid/millettioid clade</taxon>
        <taxon>Phaseoleae</taxon>
        <taxon>Clitoria</taxon>
    </lineage>
</organism>
<dbReference type="PANTHER" id="PTHR36886">
    <property type="entry name" value="PROTEIN FRIGIDA-ESSENTIAL 1"/>
    <property type="match status" value="1"/>
</dbReference>
<evidence type="ECO:0000313" key="8">
    <source>
        <dbReference type="Proteomes" id="UP001359559"/>
    </source>
</evidence>
<dbReference type="Pfam" id="PF14608">
    <property type="entry name" value="zf-CCCH_2"/>
    <property type="match status" value="1"/>
</dbReference>
<dbReference type="EMBL" id="JAYKXN010000001">
    <property type="protein sequence ID" value="KAK7318458.1"/>
    <property type="molecule type" value="Genomic_DNA"/>
</dbReference>
<feature type="region of interest" description="Disordered" evidence="5">
    <location>
        <begin position="121"/>
        <end position="145"/>
    </location>
</feature>
<evidence type="ECO:0000256" key="3">
    <source>
        <dbReference type="ARBA" id="ARBA00022833"/>
    </source>
</evidence>
<feature type="domain" description="C3H1-type" evidence="6">
    <location>
        <begin position="260"/>
        <end position="287"/>
    </location>
</feature>
<dbReference type="Pfam" id="PF18044">
    <property type="entry name" value="zf-CCCH_4"/>
    <property type="match status" value="1"/>
</dbReference>
<evidence type="ECO:0000256" key="4">
    <source>
        <dbReference type="PROSITE-ProRule" id="PRU00723"/>
    </source>
</evidence>
<dbReference type="InterPro" id="IPR000571">
    <property type="entry name" value="Znf_CCCH"/>
</dbReference>
<evidence type="ECO:0000256" key="5">
    <source>
        <dbReference type="SAM" id="MobiDB-lite"/>
    </source>
</evidence>
<feature type="compositionally biased region" description="Basic and acidic residues" evidence="5">
    <location>
        <begin position="359"/>
        <end position="372"/>
    </location>
</feature>
<evidence type="ECO:0000259" key="6">
    <source>
        <dbReference type="PROSITE" id="PS50103"/>
    </source>
</evidence>
<accession>A0AAN9KLM2</accession>
<feature type="region of interest" description="Disordered" evidence="5">
    <location>
        <begin position="162"/>
        <end position="259"/>
    </location>
</feature>
<keyword evidence="8" id="KW-1185">Reference proteome</keyword>
<evidence type="ECO:0000256" key="1">
    <source>
        <dbReference type="ARBA" id="ARBA00022723"/>
    </source>
</evidence>
<dbReference type="GO" id="GO:0008270">
    <property type="term" value="F:zinc ion binding"/>
    <property type="evidence" value="ECO:0007669"/>
    <property type="project" value="UniProtKB-KW"/>
</dbReference>
<feature type="compositionally biased region" description="Basic and acidic residues" evidence="5">
    <location>
        <begin position="434"/>
        <end position="447"/>
    </location>
</feature>
<dbReference type="Proteomes" id="UP001359559">
    <property type="component" value="Unassembled WGS sequence"/>
</dbReference>
<sequence length="938" mass="104652">MDALTFNVKTEAKGEKKTHLRAPIEGKEEPLHAAAFDFWGKEGDCCSSFGLRRCSVLYFSGVGSVGLSFSSVGLASGLRGFVGGGDGVVDGFIFFFVSQHSLFLSRALCISQSEALGIEMSGSGRKHSSKWDSRDEPEFAPDSVASNSSKWSYLERNDKPKPRMGFSCKEPYSGGRDSKKDDITYKDDRVLDATSAQDMDESYNMNMSPRFGDWKNNYSQSPKNRSTQSRSRSRSRSRSPPRSFRRDSGVNDRYRMRAGGLTQQPCRDFASGRCRRGSQCHFLHHDNQNYDDSWESRHRQDGNPRYSAPHESGDYSRTSRRSNETCIHYAKGRCRMGASCKYVHHDNSDRFSKVSVNESTREREIDRRRTDNSFEQGGRHGPSHNGDIPCKFFAFGNCRNGTNCRFSHDRQACGSPNRRLMDDRSRSNQGGDQASDRPKLSDDVSLDGRVRDDRWGLDGSMADVDKVWDGSKQNDSVVSFDIAKIVEDNKTGIISTLEPGFTAWPMSDGWDPSLDKNRLHGESPFLSDKKESNCWTAKNDSADIHTSQSVGVDIWPGNEKMSPDWNYGVRSSSHGKEQHGQIKQQVAPGQGLNQDVNALHSSSRQAVGQSQVALSIVPPRVSTVEGMQNPEVSTEKRYIVEPNIMDANLPQVGSSNTPSQNMVCKEQLAQLNSLSASLAHFLATGQQLPQLYATSISQDAKEAPSQSKNEVFGEPVSVTYTKPDPAPGFSKQYGPMCDSMEPKNASANGVPCTVSPSKRYPKAAVEIPLLLSKLGQHLDDSGKTAFSKEQLVKSEHSIQLKKGEDIEVNEENNRVVAEEKKSSLRENKITEENCPLENMDQEDGPDEAKKIKDVKGIRAFKFSLVEFVKELLKPTWKDGRITKEDYKAIVKKVTDKVTGTMQRVQIPQTQEKIDRYLSISKPKLNKLIQAYVEKVQKA</sequence>
<dbReference type="InterPro" id="IPR036855">
    <property type="entry name" value="Znf_CCCH_sf"/>
</dbReference>
<feature type="compositionally biased region" description="Basic and acidic residues" evidence="5">
    <location>
        <begin position="176"/>
        <end position="191"/>
    </location>
</feature>
<feature type="region of interest" description="Disordered" evidence="5">
    <location>
        <begin position="353"/>
        <end position="386"/>
    </location>
</feature>
<dbReference type="Gene3D" id="3.30.1370.210">
    <property type="match status" value="1"/>
</dbReference>
<dbReference type="InterPro" id="IPR052650">
    <property type="entry name" value="Zinc_finger_CCCH"/>
</dbReference>
<feature type="region of interest" description="Disordered" evidence="5">
    <location>
        <begin position="409"/>
        <end position="447"/>
    </location>
</feature>
<keyword evidence="3 4" id="KW-0862">Zinc</keyword>
<evidence type="ECO:0000313" key="7">
    <source>
        <dbReference type="EMBL" id="KAK7318458.1"/>
    </source>
</evidence>
<dbReference type="AlphaFoldDB" id="A0AAN9KLM2"/>
<feature type="zinc finger region" description="C3H1-type" evidence="4">
    <location>
        <begin position="260"/>
        <end position="287"/>
    </location>
</feature>
<dbReference type="SUPFAM" id="SSF90229">
    <property type="entry name" value="CCCH zinc finger"/>
    <property type="match status" value="1"/>
</dbReference>
<protein>
    <recommendedName>
        <fullName evidence="6">C3H1-type domain-containing protein</fullName>
    </recommendedName>
</protein>
<dbReference type="InterPro" id="IPR041367">
    <property type="entry name" value="Znf-CCCH_4"/>
</dbReference>
<dbReference type="PROSITE" id="PS50103">
    <property type="entry name" value="ZF_C3H1"/>
    <property type="match status" value="3"/>
</dbReference>
<reference evidence="7 8" key="1">
    <citation type="submission" date="2024-01" db="EMBL/GenBank/DDBJ databases">
        <title>The genomes of 5 underutilized Papilionoideae crops provide insights into root nodulation and disease resistance.</title>
        <authorList>
            <person name="Yuan L."/>
        </authorList>
    </citation>
    <scope>NUCLEOTIDE SEQUENCE [LARGE SCALE GENOMIC DNA]</scope>
    <source>
        <strain evidence="7">LY-2023</strain>
        <tissue evidence="7">Leaf</tissue>
    </source>
</reference>
<keyword evidence="2 4" id="KW-0863">Zinc-finger</keyword>
<feature type="domain" description="C3H1-type" evidence="6">
    <location>
        <begin position="320"/>
        <end position="347"/>
    </location>
</feature>